<protein>
    <submittedName>
        <fullName evidence="2">DUF4340 domain-containing protein</fullName>
    </submittedName>
</protein>
<proteinExistence type="predicted"/>
<feature type="domain" description="DUF4340" evidence="1">
    <location>
        <begin position="70"/>
        <end position="248"/>
    </location>
</feature>
<organism evidence="2 3">
    <name type="scientific">Neptunicella marina</name>
    <dbReference type="NCBI Taxonomy" id="2125989"/>
    <lineage>
        <taxon>Bacteria</taxon>
        <taxon>Pseudomonadati</taxon>
        <taxon>Pseudomonadota</taxon>
        <taxon>Gammaproteobacteria</taxon>
        <taxon>Alteromonadales</taxon>
        <taxon>Alteromonadaceae</taxon>
        <taxon>Neptunicella</taxon>
    </lineage>
</organism>
<evidence type="ECO:0000313" key="3">
    <source>
        <dbReference type="Proteomes" id="UP000601768"/>
    </source>
</evidence>
<reference evidence="2" key="1">
    <citation type="journal article" date="2018" name="Int. J. Syst. Evol. Microbiol.">
        <title>Neptunicella marina gen. nov., sp. nov., isolated from surface seawater.</title>
        <authorList>
            <person name="Liu X."/>
            <person name="Lai Q."/>
            <person name="Du Y."/>
            <person name="Zhang X."/>
            <person name="Liu Z."/>
            <person name="Sun F."/>
            <person name="Shao Z."/>
        </authorList>
    </citation>
    <scope>NUCLEOTIDE SEQUENCE</scope>
    <source>
        <strain evidence="2">S27-2</strain>
    </source>
</reference>
<dbReference type="InterPro" id="IPR025641">
    <property type="entry name" value="DUF4340"/>
</dbReference>
<accession>A0A8J6M2R6</accession>
<dbReference type="EMBL" id="JACNEP010000007">
    <property type="protein sequence ID" value="MBC3766402.1"/>
    <property type="molecule type" value="Genomic_DNA"/>
</dbReference>
<sequence length="337" mass="37404">MNKHIGILSLAVVLAAFAGFLVFNKHQQQGSLEKGLMLEGLKSSAANIDRIEIKKAHGLDFNATQQDGQWVAAALDNYPVEQTKLAKLITAMVEARQLQAKTSKPDYFDRLGLRAISDQDSLATQVTLYSGSKSWSVLVGQRPERSSGQYVRLPKNNQAWLVDKAFELPFSDTDWLKQPVLPTAMQDIQQLEKLGEKGWIIRKQDKQQPHFELADLAADRKLTYPGVLDAAVSSVTGLNFEAIAAADTVDWSQADKTTFNVSLYNGDLYQLDIATVGNDHYLTVSSDSLQGYWQHRTYKISSFSFEQLNKGMEDFLQKASDNVPMSGAVIDEGEAPK</sequence>
<keyword evidence="3" id="KW-1185">Reference proteome</keyword>
<dbReference type="RefSeq" id="WP_186506922.1">
    <property type="nucleotide sequence ID" value="NZ_JACNEP010000007.1"/>
</dbReference>
<dbReference type="Proteomes" id="UP000601768">
    <property type="component" value="Unassembled WGS sequence"/>
</dbReference>
<comment type="caution">
    <text evidence="2">The sequence shown here is derived from an EMBL/GenBank/DDBJ whole genome shotgun (WGS) entry which is preliminary data.</text>
</comment>
<reference evidence="2" key="2">
    <citation type="submission" date="2020-08" db="EMBL/GenBank/DDBJ databases">
        <authorList>
            <person name="Lai Q."/>
        </authorList>
    </citation>
    <scope>NUCLEOTIDE SEQUENCE</scope>
    <source>
        <strain evidence="2">S27-2</strain>
    </source>
</reference>
<gene>
    <name evidence="2" type="ORF">H8B19_10960</name>
</gene>
<evidence type="ECO:0000313" key="2">
    <source>
        <dbReference type="EMBL" id="MBC3766402.1"/>
    </source>
</evidence>
<dbReference type="Pfam" id="PF14238">
    <property type="entry name" value="DUF4340"/>
    <property type="match status" value="1"/>
</dbReference>
<name>A0A8J6M2R6_9ALTE</name>
<dbReference type="AlphaFoldDB" id="A0A8J6M2R6"/>
<evidence type="ECO:0000259" key="1">
    <source>
        <dbReference type="Pfam" id="PF14238"/>
    </source>
</evidence>